<gene>
    <name evidence="1" type="ORF">LN473_00580</name>
</gene>
<proteinExistence type="predicted"/>
<accession>A0ABS8L451</accession>
<evidence type="ECO:0000313" key="1">
    <source>
        <dbReference type="EMBL" id="MCC8620513.1"/>
    </source>
</evidence>
<sequence>MTQNYGIELADESAPLWVHVLPRAEGRQPDDTDGRQWRWLRLDRITQVMTELVAGNPADESGQYMVSVTADGEQYHPTRLLLKDEDLDLVELYVMDCVNQALAVLAKGRKD</sequence>
<keyword evidence="2" id="KW-1185">Reference proteome</keyword>
<comment type="caution">
    <text evidence="1">The sequence shown here is derived from an EMBL/GenBank/DDBJ whole genome shotgun (WGS) entry which is preliminary data.</text>
</comment>
<organism evidence="1 2">
    <name type="scientific">Xanthomonas vesicatoria</name>
    <dbReference type="NCBI Taxonomy" id="56460"/>
    <lineage>
        <taxon>Bacteria</taxon>
        <taxon>Pseudomonadati</taxon>
        <taxon>Pseudomonadota</taxon>
        <taxon>Gammaproteobacteria</taxon>
        <taxon>Lysobacterales</taxon>
        <taxon>Lysobacteraceae</taxon>
        <taxon>Xanthomonas</taxon>
    </lineage>
</organism>
<protein>
    <submittedName>
        <fullName evidence="1">Uncharacterized protein</fullName>
    </submittedName>
</protein>
<name>A0ABS8L451_9XANT</name>
<dbReference type="EMBL" id="JAJIUN010000001">
    <property type="protein sequence ID" value="MCC8620513.1"/>
    <property type="molecule type" value="Genomic_DNA"/>
</dbReference>
<reference evidence="1" key="1">
    <citation type="submission" date="2021-11" db="EMBL/GenBank/DDBJ databases">
        <title>Genome resources and taxonomic validation of 89 Xanthomonas strains.</title>
        <authorList>
            <person name="Tambong J.T."/>
        </authorList>
    </citation>
    <scope>NUCLEOTIDE SEQUENCE</scope>
    <source>
        <strain evidence="1">Bv 5-4A</strain>
    </source>
</reference>
<dbReference type="Proteomes" id="UP001430544">
    <property type="component" value="Unassembled WGS sequence"/>
</dbReference>
<evidence type="ECO:0000313" key="2">
    <source>
        <dbReference type="Proteomes" id="UP001430544"/>
    </source>
</evidence>
<dbReference type="RefSeq" id="WP_074052262.1">
    <property type="nucleotide sequence ID" value="NZ_CP018468.1"/>
</dbReference>